<protein>
    <recommendedName>
        <fullName evidence="7">Methyltransferase</fullName>
    </recommendedName>
</protein>
<reference evidence="3 6" key="3">
    <citation type="submission" date="2023-12" db="EMBL/GenBank/DDBJ databases">
        <authorList>
            <person name="Easwaran N."/>
            <person name="Lazarus H.P.S."/>
        </authorList>
    </citation>
    <scope>NUCLEOTIDE SEQUENCE [LARGE SCALE GENOMIC DNA]</scope>
    <source>
        <strain evidence="3 6">VIT-2023</strain>
    </source>
</reference>
<dbReference type="RefSeq" id="WP_035396050.1">
    <property type="nucleotide sequence ID" value="NZ_FMYN01000001.1"/>
</dbReference>
<reference evidence="1 4" key="1">
    <citation type="journal article" date="2015" name="Int. J. Syst. Evol. Microbiol.">
        <title>Exiguobacterium enclense sp. nov., isolated from sediment.</title>
        <authorList>
            <person name="Dastager S.G."/>
            <person name="Mawlankar R."/>
            <person name="Sonalkar V.V."/>
            <person name="Thorat M.N."/>
            <person name="Mual P."/>
            <person name="Verma A."/>
            <person name="Krishnamurthi S."/>
            <person name="Tang S.K."/>
            <person name="Li W.J."/>
        </authorList>
    </citation>
    <scope>NUCLEOTIDE SEQUENCE [LARGE SCALE GENOMIC DNA]</scope>
    <source>
        <strain evidence="1 4">NIO-1109</strain>
    </source>
</reference>
<evidence type="ECO:0000313" key="6">
    <source>
        <dbReference type="Proteomes" id="UP001387110"/>
    </source>
</evidence>
<reference evidence="2 5" key="2">
    <citation type="journal article" date="2016" name="Front. Microbiol.">
        <title>Genomic Resource of Rice Seed Associated Bacteria.</title>
        <authorList>
            <person name="Midha S."/>
            <person name="Bansal K."/>
            <person name="Sharma S."/>
            <person name="Kumar N."/>
            <person name="Patil P.P."/>
            <person name="Chaudhry V."/>
            <person name="Patil P.B."/>
        </authorList>
    </citation>
    <scope>NUCLEOTIDE SEQUENCE [LARGE SCALE GENOMIC DNA]</scope>
    <source>
        <strain evidence="2 5">RSA11</strain>
    </source>
</reference>
<accession>A0A0V8GI90</accession>
<dbReference type="EMBL" id="LNQL01000001">
    <property type="protein sequence ID" value="KSU49980.1"/>
    <property type="molecule type" value="Genomic_DNA"/>
</dbReference>
<dbReference type="AlphaFoldDB" id="A0A0V8GI90"/>
<dbReference type="SUPFAM" id="SSF53335">
    <property type="entry name" value="S-adenosyl-L-methionine-dependent methyltransferases"/>
    <property type="match status" value="1"/>
</dbReference>
<sequence length="245" mass="29042">MSDVLFGPFLRKGSYSRVEVLDHVYADERFGQLYQEAKQVTEIDELTFYRRYLQKEEKVLFYGTFDPKLFNLLSDEGYDLYLIESEMIRTHQIDTPYRHKVYGWSHDVTDVVGPEFFDRIVLPGTTIMHYNRGELLLFFRNIRQLLGVHGKLLVSLHDIPYLRESEQSISTRRIHDTLMFFGHHVDGERLLFNAYLKSGSEEKVSYAIDYLYKPETLFEFAKLSRYEGRSIYEGKTIVVLEFNKQ</sequence>
<name>A0A0V8GI90_9BACL</name>
<evidence type="ECO:0008006" key="7">
    <source>
        <dbReference type="Google" id="ProtNLM"/>
    </source>
</evidence>
<dbReference type="Proteomes" id="UP000053797">
    <property type="component" value="Unassembled WGS sequence"/>
</dbReference>
<dbReference type="EMBL" id="JBAWKY010000001">
    <property type="protein sequence ID" value="MEI4462031.1"/>
    <property type="molecule type" value="Genomic_DNA"/>
</dbReference>
<evidence type="ECO:0000313" key="5">
    <source>
        <dbReference type="Proteomes" id="UP000072605"/>
    </source>
</evidence>
<keyword evidence="6" id="KW-1185">Reference proteome</keyword>
<proteinExistence type="predicted"/>
<comment type="caution">
    <text evidence="1">The sequence shown here is derived from an EMBL/GenBank/DDBJ whole genome shotgun (WGS) entry which is preliminary data.</text>
</comment>
<evidence type="ECO:0000313" key="2">
    <source>
        <dbReference type="EMBL" id="KTR28137.1"/>
    </source>
</evidence>
<dbReference type="EMBL" id="LDQV01000009">
    <property type="protein sequence ID" value="KTR28137.1"/>
    <property type="molecule type" value="Genomic_DNA"/>
</dbReference>
<dbReference type="Proteomes" id="UP001387110">
    <property type="component" value="Unassembled WGS sequence"/>
</dbReference>
<organism evidence="1 4">
    <name type="scientific">Exiguobacterium indicum</name>
    <dbReference type="NCBI Taxonomy" id="296995"/>
    <lineage>
        <taxon>Bacteria</taxon>
        <taxon>Bacillati</taxon>
        <taxon>Bacillota</taxon>
        <taxon>Bacilli</taxon>
        <taxon>Bacillales</taxon>
        <taxon>Bacillales Family XII. Incertae Sedis</taxon>
        <taxon>Exiguobacterium</taxon>
    </lineage>
</organism>
<dbReference type="GeneID" id="90837959"/>
<gene>
    <name evidence="1" type="ORF">AS033_01015</name>
    <name evidence="2" type="ORF">RSA11_02575</name>
    <name evidence="3" type="ORF">SZL87_06250</name>
</gene>
<evidence type="ECO:0000313" key="1">
    <source>
        <dbReference type="EMBL" id="KSU49980.1"/>
    </source>
</evidence>
<dbReference type="Proteomes" id="UP000072605">
    <property type="component" value="Unassembled WGS sequence"/>
</dbReference>
<evidence type="ECO:0000313" key="4">
    <source>
        <dbReference type="Proteomes" id="UP000053797"/>
    </source>
</evidence>
<dbReference type="InterPro" id="IPR029063">
    <property type="entry name" value="SAM-dependent_MTases_sf"/>
</dbReference>
<evidence type="ECO:0000313" key="3">
    <source>
        <dbReference type="EMBL" id="MEI4462031.1"/>
    </source>
</evidence>